<evidence type="ECO:0000313" key="6">
    <source>
        <dbReference type="EMBL" id="MBO2439523.1"/>
    </source>
</evidence>
<dbReference type="Gene3D" id="3.40.50.150">
    <property type="entry name" value="Vaccinia Virus protein VP39"/>
    <property type="match status" value="1"/>
</dbReference>
<accession>A0ABS3R1H7</accession>
<evidence type="ECO:0000256" key="2">
    <source>
        <dbReference type="ARBA" id="ARBA00022603"/>
    </source>
</evidence>
<dbReference type="SUPFAM" id="SSF53335">
    <property type="entry name" value="S-adenosyl-L-methionine-dependent methyltransferases"/>
    <property type="match status" value="1"/>
</dbReference>
<feature type="domain" description="Methyltransferase type 11" evidence="5">
    <location>
        <begin position="55"/>
        <end position="142"/>
    </location>
</feature>
<evidence type="ECO:0000259" key="5">
    <source>
        <dbReference type="Pfam" id="PF08241"/>
    </source>
</evidence>
<comment type="caution">
    <text evidence="6">The sequence shown here is derived from an EMBL/GenBank/DDBJ whole genome shotgun (WGS) entry which is preliminary data.</text>
</comment>
<keyword evidence="2 6" id="KW-0489">Methyltransferase</keyword>
<dbReference type="InterPro" id="IPR051052">
    <property type="entry name" value="Diverse_substrate_MTase"/>
</dbReference>
<reference evidence="6 7" key="1">
    <citation type="submission" date="2021-03" db="EMBL/GenBank/DDBJ databases">
        <authorList>
            <person name="Kanchanasin P."/>
            <person name="Saeng-In P."/>
            <person name="Phongsopitanun W."/>
            <person name="Yuki M."/>
            <person name="Kudo T."/>
            <person name="Ohkuma M."/>
            <person name="Tanasupawat S."/>
        </authorList>
    </citation>
    <scope>NUCLEOTIDE SEQUENCE [LARGE SCALE GENOMIC DNA]</scope>
    <source>
        <strain evidence="6 7">L46</strain>
    </source>
</reference>
<dbReference type="EMBL" id="JAGEOK010000011">
    <property type="protein sequence ID" value="MBO2439523.1"/>
    <property type="molecule type" value="Genomic_DNA"/>
</dbReference>
<feature type="region of interest" description="Disordered" evidence="4">
    <location>
        <begin position="1"/>
        <end position="30"/>
    </location>
</feature>
<protein>
    <submittedName>
        <fullName evidence="6">Class I SAM-dependent methyltransferase</fullName>
    </submittedName>
</protein>
<dbReference type="PANTHER" id="PTHR44942:SF4">
    <property type="entry name" value="METHYLTRANSFERASE TYPE 11 DOMAIN-CONTAINING PROTEIN"/>
    <property type="match status" value="1"/>
</dbReference>
<dbReference type="InterPro" id="IPR029063">
    <property type="entry name" value="SAM-dependent_MTases_sf"/>
</dbReference>
<evidence type="ECO:0000256" key="1">
    <source>
        <dbReference type="ARBA" id="ARBA00008361"/>
    </source>
</evidence>
<sequence>MTTLPPEPPRPAPHQYREVAESFGADTERYDRTRPRYPDALIERIVADSPGRDVLDVGCGTGIEARQLQAAGCRVLGVEPDARMAAFARGTGVEVEVATIEDWDPAGRTFDAVVAGTAWHWVDPVAGAAKAARVLRPGGRLAVFWHVFQLPAEVTEAFAAAYQRVAPDSPFDMQAARRAARQGLDAYQPMLDKAAAGFEEAGGFAAPEQWRFEWERTYTRDEWLDQMPTQGTLTRLSADQVAEVLDGVGAAIDALGGAFTMPYATVAATAVRRPLG</sequence>
<dbReference type="RefSeq" id="WP_208267969.1">
    <property type="nucleotide sequence ID" value="NZ_BAAAGM010000023.1"/>
</dbReference>
<evidence type="ECO:0000313" key="7">
    <source>
        <dbReference type="Proteomes" id="UP000666915"/>
    </source>
</evidence>
<gene>
    <name evidence="6" type="ORF">J4557_18525</name>
</gene>
<dbReference type="PANTHER" id="PTHR44942">
    <property type="entry name" value="METHYLTRANSF_11 DOMAIN-CONTAINING PROTEIN"/>
    <property type="match status" value="1"/>
</dbReference>
<dbReference type="GO" id="GO:0032259">
    <property type="term" value="P:methylation"/>
    <property type="evidence" value="ECO:0007669"/>
    <property type="project" value="UniProtKB-KW"/>
</dbReference>
<dbReference type="CDD" id="cd02440">
    <property type="entry name" value="AdoMet_MTases"/>
    <property type="match status" value="1"/>
</dbReference>
<feature type="compositionally biased region" description="Pro residues" evidence="4">
    <location>
        <begin position="1"/>
        <end position="12"/>
    </location>
</feature>
<organism evidence="6 7">
    <name type="scientific">Actinomadura nitritigenes</name>
    <dbReference type="NCBI Taxonomy" id="134602"/>
    <lineage>
        <taxon>Bacteria</taxon>
        <taxon>Bacillati</taxon>
        <taxon>Actinomycetota</taxon>
        <taxon>Actinomycetes</taxon>
        <taxon>Streptosporangiales</taxon>
        <taxon>Thermomonosporaceae</taxon>
        <taxon>Actinomadura</taxon>
    </lineage>
</organism>
<proteinExistence type="inferred from homology"/>
<comment type="similarity">
    <text evidence="1">Belongs to the methyltransferase superfamily.</text>
</comment>
<keyword evidence="3" id="KW-0808">Transferase</keyword>
<evidence type="ECO:0000256" key="3">
    <source>
        <dbReference type="ARBA" id="ARBA00022679"/>
    </source>
</evidence>
<evidence type="ECO:0000256" key="4">
    <source>
        <dbReference type="SAM" id="MobiDB-lite"/>
    </source>
</evidence>
<dbReference type="GO" id="GO:0008168">
    <property type="term" value="F:methyltransferase activity"/>
    <property type="evidence" value="ECO:0007669"/>
    <property type="project" value="UniProtKB-KW"/>
</dbReference>
<dbReference type="InterPro" id="IPR013216">
    <property type="entry name" value="Methyltransf_11"/>
</dbReference>
<keyword evidence="7" id="KW-1185">Reference proteome</keyword>
<feature type="compositionally biased region" description="Basic and acidic residues" evidence="4">
    <location>
        <begin position="15"/>
        <end position="30"/>
    </location>
</feature>
<name>A0ABS3R1H7_9ACTN</name>
<dbReference type="Proteomes" id="UP000666915">
    <property type="component" value="Unassembled WGS sequence"/>
</dbReference>
<dbReference type="Pfam" id="PF08241">
    <property type="entry name" value="Methyltransf_11"/>
    <property type="match status" value="1"/>
</dbReference>